<dbReference type="PROSITE" id="PS00463">
    <property type="entry name" value="ZN2_CY6_FUNGAL_1"/>
    <property type="match status" value="1"/>
</dbReference>
<evidence type="ECO:0000256" key="7">
    <source>
        <dbReference type="SAM" id="MobiDB-lite"/>
    </source>
</evidence>
<dbReference type="OrthoDB" id="2593732at2759"/>
<dbReference type="EMBL" id="KZ821677">
    <property type="protein sequence ID" value="PYH86078.1"/>
    <property type="molecule type" value="Genomic_DNA"/>
</dbReference>
<dbReference type="InterPro" id="IPR001138">
    <property type="entry name" value="Zn2Cys6_DnaBD"/>
</dbReference>
<evidence type="ECO:0000256" key="1">
    <source>
        <dbReference type="ARBA" id="ARBA00022723"/>
    </source>
</evidence>
<dbReference type="STRING" id="1448315.A0A319DDC9"/>
<feature type="compositionally biased region" description="Low complexity" evidence="7">
    <location>
        <begin position="426"/>
        <end position="448"/>
    </location>
</feature>
<keyword evidence="10" id="KW-1185">Reference proteome</keyword>
<keyword evidence="4" id="KW-0238">DNA-binding</keyword>
<proteinExistence type="predicted"/>
<evidence type="ECO:0000256" key="3">
    <source>
        <dbReference type="ARBA" id="ARBA00023015"/>
    </source>
</evidence>
<keyword evidence="5" id="KW-0804">Transcription</keyword>
<dbReference type="GO" id="GO:0009893">
    <property type="term" value="P:positive regulation of metabolic process"/>
    <property type="evidence" value="ECO:0007669"/>
    <property type="project" value="UniProtKB-ARBA"/>
</dbReference>
<dbReference type="PANTHER" id="PTHR36206">
    <property type="entry name" value="ASPERCRYPTIN BIOSYNTHESIS CLUSTER-SPECIFIC TRANSCRIPTION REGULATOR ATNN-RELATED"/>
    <property type="match status" value="1"/>
</dbReference>
<accession>A0A319DDC9</accession>
<keyword evidence="1" id="KW-0479">Metal-binding</keyword>
<dbReference type="InterPro" id="IPR036864">
    <property type="entry name" value="Zn2-C6_fun-type_DNA-bd_sf"/>
</dbReference>
<reference evidence="9 10" key="1">
    <citation type="submission" date="2016-12" db="EMBL/GenBank/DDBJ databases">
        <title>The genomes of Aspergillus section Nigri reveals drivers in fungal speciation.</title>
        <authorList>
            <consortium name="DOE Joint Genome Institute"/>
            <person name="Vesth T.C."/>
            <person name="Nybo J."/>
            <person name="Theobald S."/>
            <person name="Brandl J."/>
            <person name="Frisvad J.C."/>
            <person name="Nielsen K.F."/>
            <person name="Lyhne E.K."/>
            <person name="Kogle M.E."/>
            <person name="Kuo A."/>
            <person name="Riley R."/>
            <person name="Clum A."/>
            <person name="Nolan M."/>
            <person name="Lipzen A."/>
            <person name="Salamov A."/>
            <person name="Henrissat B."/>
            <person name="Wiebenga A."/>
            <person name="De Vries R.P."/>
            <person name="Grigoriev I.V."/>
            <person name="Mortensen U.H."/>
            <person name="Andersen M.R."/>
            <person name="Baker S.E."/>
        </authorList>
    </citation>
    <scope>NUCLEOTIDE SEQUENCE [LARGE SCALE GENOMIC DNA]</scope>
    <source>
        <strain evidence="9 10">CBS 121591</strain>
    </source>
</reference>
<dbReference type="InterPro" id="IPR052360">
    <property type="entry name" value="Transcr_Regulatory_Proteins"/>
</dbReference>
<dbReference type="GO" id="GO:0003677">
    <property type="term" value="F:DNA binding"/>
    <property type="evidence" value="ECO:0007669"/>
    <property type="project" value="UniProtKB-KW"/>
</dbReference>
<sequence>MAPRNIQSHAHHDASPIPDNNINHRRPLLQSRSRNGCNTCRIRRVKCDEERPHCRRCQSTGRKCDGYNMLPTKQQQANNGPSEMRIIQHTPQVTQPTHMWMFPTVDKLLTEEEYRSLEFFHARTAACFGARAGGHLLNAACQDPGIRLAAMALCSLQRVVLHGDNTPPHASLRGKQLALQQYNSAIRRGLKYFPGNGDGSADSILSMCVLFFCFESLQGHFRAAFRHVAAGLRILAQQQLRGRPVGNTLLPPDVIQSIFAVLESQMLEIDGKSPLSERNGLLLVRGPGLPQPLWTLEEANDSFRHIYNDFLRLLSFSSTLDVPHTEAQMAQIVEQILARYHQVQADLDAWSLEFDCFLVNVFRWDGADPASHQLVRMLQLWRTMMGVLLHMEWPPAETAWDGHLSEFTTVLNLAEEIILMSPPPVESSRSPPAVGKTRSSPSDSSSPAPDERPPSSSLRENSPIRHDSPSIAYATILPRPPHSSPSYFSMSLGILPALWTVATRCRDSRVRYRAIDIIGRSKRREGVWDSDLYFRLALQIAHREEQGAGLDLGAEYTPADIPPEVRVTVDGKFEEGREAKITFMRKNVKIGDEIFQW</sequence>
<evidence type="ECO:0000313" key="10">
    <source>
        <dbReference type="Proteomes" id="UP000248340"/>
    </source>
</evidence>
<keyword evidence="3" id="KW-0805">Transcription regulation</keyword>
<feature type="domain" description="Zn(2)-C6 fungal-type" evidence="8">
    <location>
        <begin position="36"/>
        <end position="64"/>
    </location>
</feature>
<dbReference type="RefSeq" id="XP_025496278.1">
    <property type="nucleotide sequence ID" value="XM_025631057.1"/>
</dbReference>
<feature type="region of interest" description="Disordered" evidence="7">
    <location>
        <begin position="1"/>
        <end position="28"/>
    </location>
</feature>
<evidence type="ECO:0000256" key="4">
    <source>
        <dbReference type="ARBA" id="ARBA00023125"/>
    </source>
</evidence>
<dbReference type="Gene3D" id="4.10.240.10">
    <property type="entry name" value="Zn(2)-C6 fungal-type DNA-binding domain"/>
    <property type="match status" value="1"/>
</dbReference>
<feature type="region of interest" description="Disordered" evidence="7">
    <location>
        <begin position="422"/>
        <end position="466"/>
    </location>
</feature>
<dbReference type="SMART" id="SM00066">
    <property type="entry name" value="GAL4"/>
    <property type="match status" value="1"/>
</dbReference>
<gene>
    <name evidence="9" type="ORF">BO82DRAFT_273514</name>
</gene>
<protein>
    <submittedName>
        <fullName evidence="9">Putative Zn(II)2Cys6 transcription factor</fullName>
    </submittedName>
</protein>
<dbReference type="GO" id="GO:0008270">
    <property type="term" value="F:zinc ion binding"/>
    <property type="evidence" value="ECO:0007669"/>
    <property type="project" value="InterPro"/>
</dbReference>
<keyword evidence="2" id="KW-0862">Zinc</keyword>
<evidence type="ECO:0000256" key="6">
    <source>
        <dbReference type="ARBA" id="ARBA00023242"/>
    </source>
</evidence>
<dbReference type="GeneID" id="37133798"/>
<dbReference type="CDD" id="cd00067">
    <property type="entry name" value="GAL4"/>
    <property type="match status" value="1"/>
</dbReference>
<dbReference type="Pfam" id="PF00172">
    <property type="entry name" value="Zn_clus"/>
    <property type="match status" value="1"/>
</dbReference>
<dbReference type="VEuPathDB" id="FungiDB:BO82DRAFT_273514"/>
<evidence type="ECO:0000256" key="2">
    <source>
        <dbReference type="ARBA" id="ARBA00022833"/>
    </source>
</evidence>
<dbReference type="SUPFAM" id="SSF57701">
    <property type="entry name" value="Zn2/Cys6 DNA-binding domain"/>
    <property type="match status" value="1"/>
</dbReference>
<dbReference type="AlphaFoldDB" id="A0A319DDC9"/>
<evidence type="ECO:0000259" key="8">
    <source>
        <dbReference type="PROSITE" id="PS50048"/>
    </source>
</evidence>
<keyword evidence="6" id="KW-0539">Nucleus</keyword>
<dbReference type="GO" id="GO:0000981">
    <property type="term" value="F:DNA-binding transcription factor activity, RNA polymerase II-specific"/>
    <property type="evidence" value="ECO:0007669"/>
    <property type="project" value="InterPro"/>
</dbReference>
<dbReference type="PROSITE" id="PS50048">
    <property type="entry name" value="ZN2_CY6_FUNGAL_2"/>
    <property type="match status" value="1"/>
</dbReference>
<organism evidence="9 10">
    <name type="scientific">Aspergillus uvarum CBS 121591</name>
    <dbReference type="NCBI Taxonomy" id="1448315"/>
    <lineage>
        <taxon>Eukaryota</taxon>
        <taxon>Fungi</taxon>
        <taxon>Dikarya</taxon>
        <taxon>Ascomycota</taxon>
        <taxon>Pezizomycotina</taxon>
        <taxon>Eurotiomycetes</taxon>
        <taxon>Eurotiomycetidae</taxon>
        <taxon>Eurotiales</taxon>
        <taxon>Aspergillaceae</taxon>
        <taxon>Aspergillus</taxon>
        <taxon>Aspergillus subgen. Circumdati</taxon>
    </lineage>
</organism>
<name>A0A319DDC9_9EURO</name>
<evidence type="ECO:0000256" key="5">
    <source>
        <dbReference type="ARBA" id="ARBA00023163"/>
    </source>
</evidence>
<evidence type="ECO:0000313" key="9">
    <source>
        <dbReference type="EMBL" id="PYH86078.1"/>
    </source>
</evidence>
<dbReference type="Proteomes" id="UP000248340">
    <property type="component" value="Unassembled WGS sequence"/>
</dbReference>
<dbReference type="PANTHER" id="PTHR36206:SF12">
    <property type="entry name" value="ASPERCRYPTIN BIOSYNTHESIS CLUSTER-SPECIFIC TRANSCRIPTION REGULATOR ATNN-RELATED"/>
    <property type="match status" value="1"/>
</dbReference>